<dbReference type="EMBL" id="GG671811">
    <property type="protein sequence ID" value="EER18443.1"/>
    <property type="molecule type" value="Genomic_DNA"/>
</dbReference>
<dbReference type="GeneID" id="9049325"/>
<accession>C5KBB7</accession>
<dbReference type="InParanoid" id="C5KBB7"/>
<gene>
    <name evidence="2" type="ORF">Pmar_PMAR005354</name>
</gene>
<keyword evidence="1" id="KW-0732">Signal</keyword>
<evidence type="ECO:0000313" key="2">
    <source>
        <dbReference type="EMBL" id="EER18443.1"/>
    </source>
</evidence>
<name>C5KBB7_PERM5</name>
<feature type="chain" id="PRO_5002954252" evidence="1">
    <location>
        <begin position="17"/>
        <end position="261"/>
    </location>
</feature>
<reference evidence="2 3" key="1">
    <citation type="submission" date="2008-07" db="EMBL/GenBank/DDBJ databases">
        <authorList>
            <person name="El-Sayed N."/>
            <person name="Caler E."/>
            <person name="Inman J."/>
            <person name="Amedeo P."/>
            <person name="Hass B."/>
            <person name="Wortman J."/>
        </authorList>
    </citation>
    <scope>NUCLEOTIDE SEQUENCE [LARGE SCALE GENOMIC DNA]</scope>
    <source>
        <strain evidence="3">ATCC 50983 / TXsc</strain>
    </source>
</reference>
<protein>
    <submittedName>
        <fullName evidence="2">Uncharacterized protein</fullName>
    </submittedName>
</protein>
<evidence type="ECO:0000256" key="1">
    <source>
        <dbReference type="SAM" id="SignalP"/>
    </source>
</evidence>
<dbReference type="Proteomes" id="UP000007800">
    <property type="component" value="Unassembled WGS sequence"/>
</dbReference>
<dbReference type="RefSeq" id="XP_002786647.1">
    <property type="nucleotide sequence ID" value="XM_002786601.1"/>
</dbReference>
<keyword evidence="3" id="KW-1185">Reference proteome</keyword>
<evidence type="ECO:0000313" key="3">
    <source>
        <dbReference type="Proteomes" id="UP000007800"/>
    </source>
</evidence>
<dbReference type="OMA" id="DIAGHHY"/>
<sequence>MRYSHLLLSVLVLVEAEVIRGLFARRTSLRTFAGPSHFSFPPNCPKTSKPKDVPYCATGELDLGLKWVVDFDTYIFDVFDPTKTVLFGLNATINKGIPEFLEVRTGGCAAPVLVDLSPKFLPHLLEAAVKFCTWGGGPGKYNPRTESYSAEFNISAQLSLFSGGRKISQGIQVNGTAKAWIKPHFDIGLDAHVIDTVGDPNILQSSLIFLNSIATVNGSIFTWRIINGISLDMYSTGTGHHYFNRTFINKIIQVSPPQVRF</sequence>
<organism evidence="3">
    <name type="scientific">Perkinsus marinus (strain ATCC 50983 / TXsc)</name>
    <dbReference type="NCBI Taxonomy" id="423536"/>
    <lineage>
        <taxon>Eukaryota</taxon>
        <taxon>Sar</taxon>
        <taxon>Alveolata</taxon>
        <taxon>Perkinsozoa</taxon>
        <taxon>Perkinsea</taxon>
        <taxon>Perkinsida</taxon>
        <taxon>Perkinsidae</taxon>
        <taxon>Perkinsus</taxon>
    </lineage>
</organism>
<feature type="signal peptide" evidence="1">
    <location>
        <begin position="1"/>
        <end position="16"/>
    </location>
</feature>
<dbReference type="OrthoDB" id="411124at2759"/>
<dbReference type="AlphaFoldDB" id="C5KBB7"/>
<proteinExistence type="predicted"/>